<dbReference type="SUPFAM" id="SSF53098">
    <property type="entry name" value="Ribonuclease H-like"/>
    <property type="match status" value="1"/>
</dbReference>
<dbReference type="Gene3D" id="3.30.420.10">
    <property type="entry name" value="Ribonuclease H-like superfamily/Ribonuclease H"/>
    <property type="match status" value="2"/>
</dbReference>
<dbReference type="Proteomes" id="UP000694845">
    <property type="component" value="Unplaced"/>
</dbReference>
<reference evidence="4" key="1">
    <citation type="submission" date="2025-08" db="UniProtKB">
        <authorList>
            <consortium name="RefSeq"/>
        </authorList>
    </citation>
    <scope>IDENTIFICATION</scope>
</reference>
<dbReference type="CTD" id="154197"/>
<dbReference type="GeneID" id="110987039"/>
<dbReference type="GO" id="GO:0005634">
    <property type="term" value="C:nucleus"/>
    <property type="evidence" value="ECO:0007669"/>
    <property type="project" value="TreeGrafter"/>
</dbReference>
<dbReference type="OrthoDB" id="414075at2759"/>
<dbReference type="InterPro" id="IPR051181">
    <property type="entry name" value="CAF1_poly(A)_ribonucleases"/>
</dbReference>
<proteinExistence type="inferred from homology"/>
<keyword evidence="3" id="KW-1185">Reference proteome</keyword>
<dbReference type="OMA" id="SCDRASC"/>
<sequence>MHSHVPAQRGLFEVNIFELALYLSCSCRLRPCTVYSSRDMANITRHNFEELLPGILSTIEKCDFIALDTEFTGLHFHSDSHNSLFDTPQERYSKLRQTASHFTLCQLGLSAFIKAPSENRYCAHTYNFYLFPRSCSTVDARFYCQASSIQFLCQYGFDFNKLFYEGVSYLSMEAEKELRQQCQGQESILTSDVDDYLVTNFTSAISDWLPTAKEGDQLSMTKISDDIVSVQVQALLRDCFPTIWTSQVGTGEILITKVTPEKRAALLADETPWIERLFVKLAGFNKVFRHISELKKPVIGHNFLTDLLFLHSKFYKPLPAKFKDFKRNIHKLFPHLYDTKFLIMEIRKNLEEEGLPLASTSLSRVYRALHTDPRKLGVPHMPDIELAENCARYDQEELFHEAGFDAYLAGYVFLKMAHYIKAKDTSIMHPKLLTFRKYIPALAPYENKTNVIRGSIPYVNIAGEDPASRRPKLLYVTSRGPSPLQAKELATLFNTYTSVDVKMIDKRHALLATSNYGGSKDIMRAFKNDKTIHLAYYNVFQHSKPVRYGLWGAVAVMGAISLWVLLGDQSKRQ</sequence>
<feature type="transmembrane region" description="Helical" evidence="2">
    <location>
        <begin position="548"/>
        <end position="566"/>
    </location>
</feature>
<dbReference type="InterPro" id="IPR006941">
    <property type="entry name" value="RNase_CAF1"/>
</dbReference>
<dbReference type="PANTHER" id="PTHR15092:SF22">
    <property type="entry name" value="POLY(A)-SPECIFIC RIBONUCLEASE PNLDC1"/>
    <property type="match status" value="1"/>
</dbReference>
<comment type="similarity">
    <text evidence="1">Belongs to the CAF1 family.</text>
</comment>
<dbReference type="AlphaFoldDB" id="A0A8B7ZJD8"/>
<dbReference type="GO" id="GO:0003723">
    <property type="term" value="F:RNA binding"/>
    <property type="evidence" value="ECO:0007669"/>
    <property type="project" value="TreeGrafter"/>
</dbReference>
<dbReference type="KEGG" id="aplc:110987039"/>
<dbReference type="PANTHER" id="PTHR15092">
    <property type="entry name" value="POLY A -SPECIFIC RIBONUCLEASE/TARGET OF EGR1, MEMBER 1"/>
    <property type="match status" value="1"/>
</dbReference>
<evidence type="ECO:0000313" key="3">
    <source>
        <dbReference type="Proteomes" id="UP000694845"/>
    </source>
</evidence>
<keyword evidence="2" id="KW-0472">Membrane</keyword>
<name>A0A8B7ZJD8_ACAPL</name>
<dbReference type="Gene3D" id="3.30.70.330">
    <property type="match status" value="1"/>
</dbReference>
<dbReference type="GO" id="GO:0000289">
    <property type="term" value="P:nuclear-transcribed mRNA poly(A) tail shortening"/>
    <property type="evidence" value="ECO:0007669"/>
    <property type="project" value="TreeGrafter"/>
</dbReference>
<dbReference type="InterPro" id="IPR012677">
    <property type="entry name" value="Nucleotide-bd_a/b_plait_sf"/>
</dbReference>
<dbReference type="Pfam" id="PF04857">
    <property type="entry name" value="CAF1"/>
    <property type="match status" value="1"/>
</dbReference>
<dbReference type="RefSeq" id="XP_022105132.1">
    <property type="nucleotide sequence ID" value="XM_022249440.1"/>
</dbReference>
<protein>
    <submittedName>
        <fullName evidence="4">Poly(A)-specific ribonuclease PNLDC1-like isoform X1</fullName>
    </submittedName>
</protein>
<dbReference type="GO" id="GO:0005783">
    <property type="term" value="C:endoplasmic reticulum"/>
    <property type="evidence" value="ECO:0007669"/>
    <property type="project" value="TreeGrafter"/>
</dbReference>
<organism evidence="3 4">
    <name type="scientific">Acanthaster planci</name>
    <name type="common">Crown-of-thorns starfish</name>
    <dbReference type="NCBI Taxonomy" id="133434"/>
    <lineage>
        <taxon>Eukaryota</taxon>
        <taxon>Metazoa</taxon>
        <taxon>Echinodermata</taxon>
        <taxon>Eleutherozoa</taxon>
        <taxon>Asterozoa</taxon>
        <taxon>Asteroidea</taxon>
        <taxon>Valvatacea</taxon>
        <taxon>Valvatida</taxon>
        <taxon>Acanthasteridae</taxon>
        <taxon>Acanthaster</taxon>
    </lineage>
</organism>
<dbReference type="GO" id="GO:0000175">
    <property type="term" value="F:3'-5'-RNA exonuclease activity"/>
    <property type="evidence" value="ECO:0007669"/>
    <property type="project" value="TreeGrafter"/>
</dbReference>
<evidence type="ECO:0000256" key="2">
    <source>
        <dbReference type="SAM" id="Phobius"/>
    </source>
</evidence>
<keyword evidence="2" id="KW-1133">Transmembrane helix</keyword>
<evidence type="ECO:0000313" key="4">
    <source>
        <dbReference type="RefSeq" id="XP_022105132.1"/>
    </source>
</evidence>
<dbReference type="GO" id="GO:1990431">
    <property type="term" value="P:priRNA 3'-end processing"/>
    <property type="evidence" value="ECO:0007669"/>
    <property type="project" value="TreeGrafter"/>
</dbReference>
<dbReference type="GO" id="GO:1990432">
    <property type="term" value="P:siRNA 3'-end processing"/>
    <property type="evidence" value="ECO:0007669"/>
    <property type="project" value="TreeGrafter"/>
</dbReference>
<gene>
    <name evidence="4" type="primary">LOC110987039</name>
</gene>
<keyword evidence="2" id="KW-0812">Transmembrane</keyword>
<dbReference type="InterPro" id="IPR036397">
    <property type="entry name" value="RNaseH_sf"/>
</dbReference>
<evidence type="ECO:0000256" key="1">
    <source>
        <dbReference type="ARBA" id="ARBA00008372"/>
    </source>
</evidence>
<dbReference type="InterPro" id="IPR012337">
    <property type="entry name" value="RNaseH-like_sf"/>
</dbReference>
<accession>A0A8B7ZJD8</accession>